<dbReference type="RefSeq" id="XP_022577478.1">
    <property type="nucleotide sequence ID" value="XM_022721400.1"/>
</dbReference>
<evidence type="ECO:0000313" key="1">
    <source>
        <dbReference type="EMBL" id="OJJ42968.1"/>
    </source>
</evidence>
<dbReference type="GeneID" id="34607865"/>
<gene>
    <name evidence="1" type="ORF">ASPZODRAFT_1246996</name>
</gene>
<name>A0A1L9S745_9EURO</name>
<proteinExistence type="predicted"/>
<organism evidence="1 2">
    <name type="scientific">Penicilliopsis zonata CBS 506.65</name>
    <dbReference type="NCBI Taxonomy" id="1073090"/>
    <lineage>
        <taxon>Eukaryota</taxon>
        <taxon>Fungi</taxon>
        <taxon>Dikarya</taxon>
        <taxon>Ascomycota</taxon>
        <taxon>Pezizomycotina</taxon>
        <taxon>Eurotiomycetes</taxon>
        <taxon>Eurotiomycetidae</taxon>
        <taxon>Eurotiales</taxon>
        <taxon>Aspergillaceae</taxon>
        <taxon>Penicilliopsis</taxon>
    </lineage>
</organism>
<accession>A0A1L9S745</accession>
<dbReference type="AlphaFoldDB" id="A0A1L9S745"/>
<dbReference type="VEuPathDB" id="FungiDB:ASPZODRAFT_1246996"/>
<evidence type="ECO:0000313" key="2">
    <source>
        <dbReference type="Proteomes" id="UP000184188"/>
    </source>
</evidence>
<sequence length="119" mass="13217">MACQGLLPGGVGKGIKARTRLPSILISDHQAQESPSQLSKPANQSLFFVLQQINPPFHPSTFLHSLNRFPHMVISPRQCATVLCFWVDTNLELLRCKLGSSLGVVLRHVVIEVERSYLV</sequence>
<protein>
    <submittedName>
        <fullName evidence="1">Uncharacterized protein</fullName>
    </submittedName>
</protein>
<keyword evidence="2" id="KW-1185">Reference proteome</keyword>
<dbReference type="EMBL" id="KV878355">
    <property type="protein sequence ID" value="OJJ42968.1"/>
    <property type="molecule type" value="Genomic_DNA"/>
</dbReference>
<reference evidence="2" key="1">
    <citation type="journal article" date="2017" name="Genome Biol.">
        <title>Comparative genomics reveals high biological diversity and specific adaptations in the industrially and medically important fungal genus Aspergillus.</title>
        <authorList>
            <person name="de Vries R.P."/>
            <person name="Riley R."/>
            <person name="Wiebenga A."/>
            <person name="Aguilar-Osorio G."/>
            <person name="Amillis S."/>
            <person name="Uchima C.A."/>
            <person name="Anderluh G."/>
            <person name="Asadollahi M."/>
            <person name="Askin M."/>
            <person name="Barry K."/>
            <person name="Battaglia E."/>
            <person name="Bayram O."/>
            <person name="Benocci T."/>
            <person name="Braus-Stromeyer S.A."/>
            <person name="Caldana C."/>
            <person name="Canovas D."/>
            <person name="Cerqueira G.C."/>
            <person name="Chen F."/>
            <person name="Chen W."/>
            <person name="Choi C."/>
            <person name="Clum A."/>
            <person name="Dos Santos R.A."/>
            <person name="Damasio A.R."/>
            <person name="Diallinas G."/>
            <person name="Emri T."/>
            <person name="Fekete E."/>
            <person name="Flipphi M."/>
            <person name="Freyberg S."/>
            <person name="Gallo A."/>
            <person name="Gournas C."/>
            <person name="Habgood R."/>
            <person name="Hainaut M."/>
            <person name="Harispe M.L."/>
            <person name="Henrissat B."/>
            <person name="Hilden K.S."/>
            <person name="Hope R."/>
            <person name="Hossain A."/>
            <person name="Karabika E."/>
            <person name="Karaffa L."/>
            <person name="Karanyi Z."/>
            <person name="Krasevec N."/>
            <person name="Kuo A."/>
            <person name="Kusch H."/>
            <person name="LaButti K."/>
            <person name="Lagendijk E.L."/>
            <person name="Lapidus A."/>
            <person name="Levasseur A."/>
            <person name="Lindquist E."/>
            <person name="Lipzen A."/>
            <person name="Logrieco A.F."/>
            <person name="MacCabe A."/>
            <person name="Maekelae M.R."/>
            <person name="Malavazi I."/>
            <person name="Melin P."/>
            <person name="Meyer V."/>
            <person name="Mielnichuk N."/>
            <person name="Miskei M."/>
            <person name="Molnar A.P."/>
            <person name="Mule G."/>
            <person name="Ngan C.Y."/>
            <person name="Orejas M."/>
            <person name="Orosz E."/>
            <person name="Ouedraogo J.P."/>
            <person name="Overkamp K.M."/>
            <person name="Park H.-S."/>
            <person name="Perrone G."/>
            <person name="Piumi F."/>
            <person name="Punt P.J."/>
            <person name="Ram A.F."/>
            <person name="Ramon A."/>
            <person name="Rauscher S."/>
            <person name="Record E."/>
            <person name="Riano-Pachon D.M."/>
            <person name="Robert V."/>
            <person name="Roehrig J."/>
            <person name="Ruller R."/>
            <person name="Salamov A."/>
            <person name="Salih N.S."/>
            <person name="Samson R.A."/>
            <person name="Sandor E."/>
            <person name="Sanguinetti M."/>
            <person name="Schuetze T."/>
            <person name="Sepcic K."/>
            <person name="Shelest E."/>
            <person name="Sherlock G."/>
            <person name="Sophianopoulou V."/>
            <person name="Squina F.M."/>
            <person name="Sun H."/>
            <person name="Susca A."/>
            <person name="Todd R.B."/>
            <person name="Tsang A."/>
            <person name="Unkles S.E."/>
            <person name="van de Wiele N."/>
            <person name="van Rossen-Uffink D."/>
            <person name="Oliveira J.V."/>
            <person name="Vesth T.C."/>
            <person name="Visser J."/>
            <person name="Yu J.-H."/>
            <person name="Zhou M."/>
            <person name="Andersen M.R."/>
            <person name="Archer D.B."/>
            <person name="Baker S.E."/>
            <person name="Benoit I."/>
            <person name="Brakhage A.A."/>
            <person name="Braus G.H."/>
            <person name="Fischer R."/>
            <person name="Frisvad J.C."/>
            <person name="Goldman G.H."/>
            <person name="Houbraken J."/>
            <person name="Oakley B."/>
            <person name="Pocsi I."/>
            <person name="Scazzocchio C."/>
            <person name="Seiboth B."/>
            <person name="vanKuyk P.A."/>
            <person name="Wortman J."/>
            <person name="Dyer P.S."/>
            <person name="Grigoriev I.V."/>
        </authorList>
    </citation>
    <scope>NUCLEOTIDE SEQUENCE [LARGE SCALE GENOMIC DNA]</scope>
    <source>
        <strain evidence="2">CBS 506.65</strain>
    </source>
</reference>
<dbReference type="Proteomes" id="UP000184188">
    <property type="component" value="Unassembled WGS sequence"/>
</dbReference>